<dbReference type="AlphaFoldDB" id="A0A2U3PFD0"/>
<sequence length="48" mass="5351">MGQRNRTSEEGQRNIAINEREVQPITYCHMPFSVLAPRASADSDSTVS</sequence>
<keyword evidence="2" id="KW-1185">Reference proteome</keyword>
<evidence type="ECO:0000313" key="1">
    <source>
        <dbReference type="EMBL" id="SPM42423.1"/>
    </source>
</evidence>
<reference evidence="1 2" key="1">
    <citation type="submission" date="2017-01" db="EMBL/GenBank/DDBJ databases">
        <authorList>
            <consortium name="Urmite Genomes"/>
        </authorList>
    </citation>
    <scope>NUCLEOTIDE SEQUENCE [LARGE SCALE GENOMIC DNA]</scope>
    <source>
        <strain evidence="1 2">AB215</strain>
    </source>
</reference>
<dbReference type="Proteomes" id="UP000240424">
    <property type="component" value="Unassembled WGS sequence"/>
</dbReference>
<gene>
    <name evidence="1" type="ORF">MNAB215_4643</name>
</gene>
<accession>A0A2U3PFD0</accession>
<evidence type="ECO:0000313" key="2">
    <source>
        <dbReference type="Proteomes" id="UP000240424"/>
    </source>
</evidence>
<dbReference type="EMBL" id="FUEZ01000004">
    <property type="protein sequence ID" value="SPM42423.1"/>
    <property type="molecule type" value="Genomic_DNA"/>
</dbReference>
<protein>
    <submittedName>
        <fullName evidence="1">Mycobacterium numidiamassiliense ORFan</fullName>
    </submittedName>
</protein>
<dbReference type="STRING" id="1841861.GCA_900157365_02963"/>
<name>A0A2U3PFD0_9MYCO</name>
<proteinExistence type="predicted"/>
<organism evidence="1 2">
    <name type="scientific">Mycobacterium numidiamassiliense</name>
    <dbReference type="NCBI Taxonomy" id="1841861"/>
    <lineage>
        <taxon>Bacteria</taxon>
        <taxon>Bacillati</taxon>
        <taxon>Actinomycetota</taxon>
        <taxon>Actinomycetes</taxon>
        <taxon>Mycobacteriales</taxon>
        <taxon>Mycobacteriaceae</taxon>
        <taxon>Mycobacterium</taxon>
    </lineage>
</organism>